<feature type="region of interest" description="Disordered" evidence="8">
    <location>
        <begin position="800"/>
        <end position="832"/>
    </location>
</feature>
<evidence type="ECO:0000256" key="3">
    <source>
        <dbReference type="ARBA" id="ARBA00022475"/>
    </source>
</evidence>
<dbReference type="Gene3D" id="1.20.1640.10">
    <property type="entry name" value="Multidrug efflux transporter AcrB transmembrane domain"/>
    <property type="match status" value="2"/>
</dbReference>
<dbReference type="AlphaFoldDB" id="A0A6A4WQL2"/>
<dbReference type="PROSITE" id="PS50156">
    <property type="entry name" value="SSD"/>
    <property type="match status" value="1"/>
</dbReference>
<name>A0A6A4WQL2_AMPAM</name>
<evidence type="ECO:0000256" key="5">
    <source>
        <dbReference type="ARBA" id="ARBA00022989"/>
    </source>
</evidence>
<evidence type="ECO:0000256" key="6">
    <source>
        <dbReference type="ARBA" id="ARBA00023136"/>
    </source>
</evidence>
<evidence type="ECO:0000259" key="10">
    <source>
        <dbReference type="PROSITE" id="PS50156"/>
    </source>
</evidence>
<keyword evidence="6 9" id="KW-0472">Membrane</keyword>
<dbReference type="GO" id="GO:0030659">
    <property type="term" value="C:cytoplasmic vesicle membrane"/>
    <property type="evidence" value="ECO:0007669"/>
    <property type="project" value="TreeGrafter"/>
</dbReference>
<dbReference type="Proteomes" id="UP000440578">
    <property type="component" value="Unassembled WGS sequence"/>
</dbReference>
<dbReference type="GO" id="GO:0005886">
    <property type="term" value="C:plasma membrane"/>
    <property type="evidence" value="ECO:0007669"/>
    <property type="project" value="UniProtKB-SubCell"/>
</dbReference>
<evidence type="ECO:0000256" key="7">
    <source>
        <dbReference type="ARBA" id="ARBA00023180"/>
    </source>
</evidence>
<feature type="transmembrane region" description="Helical" evidence="9">
    <location>
        <begin position="82"/>
        <end position="107"/>
    </location>
</feature>
<feature type="transmembrane region" description="Helical" evidence="9">
    <location>
        <begin position="541"/>
        <end position="561"/>
    </location>
</feature>
<evidence type="ECO:0000313" key="12">
    <source>
        <dbReference type="Proteomes" id="UP000440578"/>
    </source>
</evidence>
<evidence type="ECO:0000256" key="8">
    <source>
        <dbReference type="SAM" id="MobiDB-lite"/>
    </source>
</evidence>
<sequence>MATPSAPRISTPLACQLDNNVYSVIPYMSVNYVLMGTFCVLACLMKDWVRGKPVVVLAGLLGAAMATGTAFGILMYCGVPFIGINIAAPFLMLGIGVDDTFVVLSAWWRTRLTDSVPRRMAEAYEEAAVSITITSLTDMFSFWVGVATPIPSVQIFCLYTANTSLFLPGMSVVFTYLWHIFFFGACLALSGYAEQKNLHSVTFQPIPAPSEAVPSENNPSRHFSQTGHPGIPPDNLDSLDGSPSVNDPRRLVHCPLLTSSAHRSRLYRLFCTGGRPSSEPWRETDNNEHGVMHFFKYTFARILNMPKVKALVMVLFAAYLGGAVYGCLQVQEGLDKRRLARQDSYSHKFFVDQAKYFQDLPYRVQVILNGTLPYWEPEIQEQVETLMETFENSTYVSDRLYNDCWLREWVNLVENSRGILNFNVSTPEEWISSLKSVFLFNSDRRFKLDVVFDESGQEIVASRFLIQTHDVRGVTQDSEMMEELRRICDASPLKCEVFEPHFIFFDQYTYVRTITIQSTVVATIIMCIISLIFIPNPICSLWVALSIMSIEIGVIGYMSLWGVNLDSISMINLIMCIGFSVDFSAHISYAYMSAHGLSADRRVEESLYCLGLPILQGAVSTIIGVSTLILAPSYIFEVFFKTIFLVIFFGVMHGLILLPVMLSIFGPGSALCGRRPSRDEEQAEDTSTTPQPPAYLTPGPLVPNKTDVAPEIMAIAPAITSVTSDSQGSPPGSSTSTLTKSGQPTPFTCGVTEAQKLSFALDLSGDDTSSVGSAPHIPRARLVRRRSRCASATKDTYSNAGYCSDSEGTSVSGAGGTDTGFSDAAEDKSGTE</sequence>
<feature type="compositionally biased region" description="Low complexity" evidence="8">
    <location>
        <begin position="723"/>
        <end position="742"/>
    </location>
</feature>
<feature type="region of interest" description="Disordered" evidence="8">
    <location>
        <begin position="673"/>
        <end position="701"/>
    </location>
</feature>
<keyword evidence="4 9" id="KW-0812">Transmembrane</keyword>
<evidence type="ECO:0000256" key="9">
    <source>
        <dbReference type="SAM" id="Phobius"/>
    </source>
</evidence>
<dbReference type="PANTHER" id="PTHR10796:SF92">
    <property type="entry name" value="PATCHED-RELATED, ISOFORM A"/>
    <property type="match status" value="1"/>
</dbReference>
<evidence type="ECO:0000256" key="2">
    <source>
        <dbReference type="ARBA" id="ARBA00005585"/>
    </source>
</evidence>
<dbReference type="OrthoDB" id="6510177at2759"/>
<dbReference type="Pfam" id="PF02460">
    <property type="entry name" value="Patched"/>
    <property type="match status" value="1"/>
</dbReference>
<feature type="domain" description="SSD" evidence="10">
    <location>
        <begin position="24"/>
        <end position="189"/>
    </location>
</feature>
<comment type="caution">
    <text evidence="11">The sequence shown here is derived from an EMBL/GenBank/DDBJ whole genome shotgun (WGS) entry which is preliminary data.</text>
</comment>
<dbReference type="FunFam" id="1.20.1640.10:FF:000013">
    <property type="entry name" value="PaTched Related family"/>
    <property type="match status" value="1"/>
</dbReference>
<evidence type="ECO:0000256" key="4">
    <source>
        <dbReference type="ARBA" id="ARBA00022692"/>
    </source>
</evidence>
<gene>
    <name evidence="11" type="primary">Ptchd3_3</name>
    <name evidence="11" type="ORF">FJT64_021089</name>
</gene>
<feature type="compositionally biased region" description="Polar residues" evidence="8">
    <location>
        <begin position="215"/>
        <end position="227"/>
    </location>
</feature>
<dbReference type="EMBL" id="VIIS01000557">
    <property type="protein sequence ID" value="KAF0307599.1"/>
    <property type="molecule type" value="Genomic_DNA"/>
</dbReference>
<feature type="transmembrane region" description="Helical" evidence="9">
    <location>
        <begin position="24"/>
        <end position="44"/>
    </location>
</feature>
<dbReference type="PANTHER" id="PTHR10796">
    <property type="entry name" value="PATCHED-RELATED"/>
    <property type="match status" value="1"/>
</dbReference>
<organism evidence="11 12">
    <name type="scientific">Amphibalanus amphitrite</name>
    <name type="common">Striped barnacle</name>
    <name type="synonym">Balanus amphitrite</name>
    <dbReference type="NCBI Taxonomy" id="1232801"/>
    <lineage>
        <taxon>Eukaryota</taxon>
        <taxon>Metazoa</taxon>
        <taxon>Ecdysozoa</taxon>
        <taxon>Arthropoda</taxon>
        <taxon>Crustacea</taxon>
        <taxon>Multicrustacea</taxon>
        <taxon>Cirripedia</taxon>
        <taxon>Thoracica</taxon>
        <taxon>Thoracicalcarea</taxon>
        <taxon>Balanomorpha</taxon>
        <taxon>Balanoidea</taxon>
        <taxon>Balanidae</taxon>
        <taxon>Amphibalaninae</taxon>
        <taxon>Amphibalanus</taxon>
    </lineage>
</organism>
<keyword evidence="3" id="KW-1003">Cell membrane</keyword>
<dbReference type="InterPro" id="IPR000731">
    <property type="entry name" value="SSD"/>
</dbReference>
<keyword evidence="7" id="KW-0325">Glycoprotein</keyword>
<keyword evidence="12" id="KW-1185">Reference proteome</keyword>
<evidence type="ECO:0000256" key="1">
    <source>
        <dbReference type="ARBA" id="ARBA00004651"/>
    </source>
</evidence>
<feature type="transmembrane region" description="Helical" evidence="9">
    <location>
        <begin position="643"/>
        <end position="665"/>
    </location>
</feature>
<reference evidence="11 12" key="1">
    <citation type="submission" date="2019-07" db="EMBL/GenBank/DDBJ databases">
        <title>Draft genome assembly of a fouling barnacle, Amphibalanus amphitrite (Darwin, 1854): The first reference genome for Thecostraca.</title>
        <authorList>
            <person name="Kim W."/>
        </authorList>
    </citation>
    <scope>NUCLEOTIDE SEQUENCE [LARGE SCALE GENOMIC DNA]</scope>
    <source>
        <strain evidence="11">SNU_AA5</strain>
        <tissue evidence="11">Soma without cirri and trophi</tissue>
    </source>
</reference>
<keyword evidence="5 9" id="KW-1133">Transmembrane helix</keyword>
<dbReference type="InterPro" id="IPR051697">
    <property type="entry name" value="Patched_domain-protein"/>
</dbReference>
<feature type="transmembrane region" description="Helical" evidence="9">
    <location>
        <begin position="567"/>
        <end position="587"/>
    </location>
</feature>
<accession>A0A6A4WQL2</accession>
<feature type="transmembrane region" description="Helical" evidence="9">
    <location>
        <begin position="127"/>
        <end position="146"/>
    </location>
</feature>
<protein>
    <submittedName>
        <fullName evidence="11">Patched domain-containing protein 3</fullName>
    </submittedName>
</protein>
<feature type="transmembrane region" description="Helical" evidence="9">
    <location>
        <begin position="56"/>
        <end position="76"/>
    </location>
</feature>
<comment type="similarity">
    <text evidence="2">Belongs to the patched family.</text>
</comment>
<feature type="transmembrane region" description="Helical" evidence="9">
    <location>
        <begin position="166"/>
        <end position="189"/>
    </location>
</feature>
<comment type="subcellular location">
    <subcellularLocation>
        <location evidence="1">Cell membrane</location>
        <topology evidence="1">Multi-pass membrane protein</topology>
    </subcellularLocation>
</comment>
<proteinExistence type="inferred from homology"/>
<feature type="transmembrane region" description="Helical" evidence="9">
    <location>
        <begin position="607"/>
        <end position="631"/>
    </location>
</feature>
<feature type="region of interest" description="Disordered" evidence="8">
    <location>
        <begin position="209"/>
        <end position="242"/>
    </location>
</feature>
<evidence type="ECO:0000313" key="11">
    <source>
        <dbReference type="EMBL" id="KAF0307599.1"/>
    </source>
</evidence>
<dbReference type="InterPro" id="IPR003392">
    <property type="entry name" value="PTHD_SSD"/>
</dbReference>
<feature type="region of interest" description="Disordered" evidence="8">
    <location>
        <begin position="721"/>
        <end position="744"/>
    </location>
</feature>
<feature type="transmembrane region" description="Helical" evidence="9">
    <location>
        <begin position="514"/>
        <end position="534"/>
    </location>
</feature>
<dbReference type="SUPFAM" id="SSF82866">
    <property type="entry name" value="Multidrug efflux transporter AcrB transmembrane domain"/>
    <property type="match status" value="2"/>
</dbReference>
<feature type="compositionally biased region" description="Polar residues" evidence="8">
    <location>
        <begin position="800"/>
        <end position="812"/>
    </location>
</feature>